<dbReference type="Proteomes" id="UP000683520">
    <property type="component" value="Chromosome"/>
</dbReference>
<accession>A0AAP6XMG2</accession>
<reference evidence="3 5" key="2">
    <citation type="submission" date="2021-06" db="EMBL/GenBank/DDBJ databases">
        <title>FDA dAtabase for Regulatory Grade micrObial Sequences (FDA-ARGOS): Supporting development and validation of Infectious Disease Dx tests.</title>
        <authorList>
            <person name="Sproer C."/>
            <person name="Gronow S."/>
            <person name="Severitt S."/>
            <person name="Schroder I."/>
            <person name="Tallon L."/>
            <person name="Sadzewicz L."/>
            <person name="Zhao X."/>
            <person name="Boylan J."/>
            <person name="Ott S."/>
            <person name="Bowen H."/>
            <person name="Vavikolanu K."/>
            <person name="Mehta A."/>
            <person name="Aluvathingal J."/>
            <person name="Nadendla S."/>
            <person name="Lowell S."/>
            <person name="Myers T."/>
            <person name="Yan Y."/>
        </authorList>
    </citation>
    <scope>NUCLEOTIDE SEQUENCE [LARGE SCALE GENOMIC DNA]</scope>
    <source>
        <strain evidence="3 5">FDAARGOS 1425</strain>
    </source>
</reference>
<gene>
    <name evidence="2" type="ORF">HC138_06530</name>
    <name evidence="3" type="ORF">I6L55_03675</name>
</gene>
<sequence length="264" mass="29838">MVGEMLGGLSDARVRSYRMVIVGETGRSADSISDRSVQSLYLWQSAIASAWYEALSVFEPVLRNRIDASLRSWNQAQSSTEDWLENPARPLRKVVERMATDARNAAERSARRRPRNHPRFKAPVTLDDRVSQLSFGNLSALFPLHPPANRADFATGFSAKENLWIHALVSGFPGLTSKLVERHRSSISPPVPAQVEDGYAVAVALEQLRRLRNRVSHQEQILNVDHQERLTDMYALAHAMSPQTLGVMKKMDRIQRTLLLRPQY</sequence>
<organism evidence="2 4">
    <name type="scientific">Corynebacterium coyleae</name>
    <dbReference type="NCBI Taxonomy" id="53374"/>
    <lineage>
        <taxon>Bacteria</taxon>
        <taxon>Bacillati</taxon>
        <taxon>Actinomycetota</taxon>
        <taxon>Actinomycetes</taxon>
        <taxon>Mycobacteriales</taxon>
        <taxon>Corynebacteriaceae</taxon>
        <taxon>Corynebacterium</taxon>
    </lineage>
</organism>
<protein>
    <submittedName>
        <fullName evidence="3">Abi family protein</fullName>
    </submittedName>
</protein>
<evidence type="ECO:0000313" key="5">
    <source>
        <dbReference type="Proteomes" id="UP000683520"/>
    </source>
</evidence>
<dbReference type="RefSeq" id="WP_167594473.1">
    <property type="nucleotide sequence ID" value="NZ_CP047198.1"/>
</dbReference>
<reference evidence="2 4" key="1">
    <citation type="submission" date="2020-03" db="EMBL/GenBank/DDBJ databases">
        <title>Draft genome sequences of bacterial isolates from the female urobiome.</title>
        <authorList>
            <person name="Miller-Ensminger T."/>
            <person name="Wolfe A.J."/>
            <person name="Putonti C."/>
        </authorList>
    </citation>
    <scope>NUCLEOTIDE SEQUENCE [LARGE SCALE GENOMIC DNA]</scope>
    <source>
        <strain evidence="2 4">UMB8490</strain>
    </source>
</reference>
<evidence type="ECO:0000256" key="1">
    <source>
        <dbReference type="SAM" id="MobiDB-lite"/>
    </source>
</evidence>
<dbReference type="Proteomes" id="UP000591626">
    <property type="component" value="Unassembled WGS sequence"/>
</dbReference>
<dbReference type="AlphaFoldDB" id="A0AAP6XMG2"/>
<dbReference type="GeneID" id="92749278"/>
<name>A0AAP6XMG2_9CORY</name>
<feature type="region of interest" description="Disordered" evidence="1">
    <location>
        <begin position="102"/>
        <end position="121"/>
    </location>
</feature>
<evidence type="ECO:0000313" key="2">
    <source>
        <dbReference type="EMBL" id="NJJ04005.1"/>
    </source>
</evidence>
<keyword evidence="5" id="KW-1185">Reference proteome</keyword>
<dbReference type="EMBL" id="CP077302">
    <property type="protein sequence ID" value="QXB19191.1"/>
    <property type="molecule type" value="Genomic_DNA"/>
</dbReference>
<evidence type="ECO:0000313" key="4">
    <source>
        <dbReference type="Proteomes" id="UP000591626"/>
    </source>
</evidence>
<dbReference type="EMBL" id="JAAUVV010000010">
    <property type="protein sequence ID" value="NJJ04005.1"/>
    <property type="molecule type" value="Genomic_DNA"/>
</dbReference>
<feature type="compositionally biased region" description="Basic residues" evidence="1">
    <location>
        <begin position="110"/>
        <end position="120"/>
    </location>
</feature>
<evidence type="ECO:0000313" key="3">
    <source>
        <dbReference type="EMBL" id="QXB19191.1"/>
    </source>
</evidence>
<proteinExistence type="predicted"/>